<feature type="transmembrane region" description="Helical" evidence="1">
    <location>
        <begin position="186"/>
        <end position="202"/>
    </location>
</feature>
<organism evidence="2 3">
    <name type="scientific">Halorubrum hochstenium ATCC 700873</name>
    <dbReference type="NCBI Taxonomy" id="1227481"/>
    <lineage>
        <taxon>Archaea</taxon>
        <taxon>Methanobacteriati</taxon>
        <taxon>Methanobacteriota</taxon>
        <taxon>Stenosarchaea group</taxon>
        <taxon>Halobacteria</taxon>
        <taxon>Halobacteriales</taxon>
        <taxon>Haloferacaceae</taxon>
        <taxon>Halorubrum</taxon>
    </lineage>
</organism>
<sequence length="559" mass="59222">MRVEARRAYHVARTDFIARLRSRKLFVFLAVIIYLGYLINSGSFGVFYTVTDGPNINGALTSQLVGLNAGMAGSMVMLLAGFYVLRGTVARDERHGHAPVLSSSQTSKPVYLLGKLSSNAAVGLVTATVLGGAAVINHVIHGVGSTAPVAIVWPVFVMVVPLTVFVGAVALLFGTIGFLDGTFGRVAYFFAAIFLISGQMLRPETALPPSVPTIVKMLDVIGITLAYDLTFQSIQTAVPGFEGGYASFGTGGSNARTFTYTGGPWPTWFFVQRLGTLVAALSLTLIAALPFDWFRAERSGLLSWVSQQVPLGTTEQQAVSPATVAGSETISRPVVAESPVAVESMSLPSVTERGAGGFRRVIGLELRRLLREQPRWWYVGAGLLIVIPAGIVLTSGGIESPRRLLTPVSIWPLFVWSRIGSRTARHGVRPQIIASEYPIGQLLAEWLAGCLVTIGIGSSAFVLIAATAGPTALASIAGTVLFPPSLALVAGLWTGSPRLFEALYLGLWYIGPLNGGYFADFVGSTTRSVANAVPLVFAAAGVFAVMLAARRRRVYASGV</sequence>
<proteinExistence type="predicted"/>
<comment type="caution">
    <text evidence="2">The sequence shown here is derived from an EMBL/GenBank/DDBJ whole genome shotgun (WGS) entry which is preliminary data.</text>
</comment>
<feature type="transmembrane region" description="Helical" evidence="1">
    <location>
        <begin position="472"/>
        <end position="495"/>
    </location>
</feature>
<dbReference type="GeneID" id="72714772"/>
<name>M0FM00_9EURY</name>
<keyword evidence="3" id="KW-1185">Reference proteome</keyword>
<feature type="transmembrane region" description="Helical" evidence="1">
    <location>
        <begin position="120"/>
        <end position="140"/>
    </location>
</feature>
<dbReference type="RefSeq" id="WP_008581326.1">
    <property type="nucleotide sequence ID" value="NZ_AOJO01000009.1"/>
</dbReference>
<accession>M0FM00</accession>
<gene>
    <name evidence="2" type="ORF">C467_02018</name>
</gene>
<feature type="transmembrane region" description="Helical" evidence="1">
    <location>
        <begin position="442"/>
        <end position="466"/>
    </location>
</feature>
<protein>
    <submittedName>
        <fullName evidence="2">Uncharacterized protein</fullName>
    </submittedName>
</protein>
<feature type="transmembrane region" description="Helical" evidence="1">
    <location>
        <begin position="274"/>
        <end position="294"/>
    </location>
</feature>
<keyword evidence="1" id="KW-0472">Membrane</keyword>
<dbReference type="AlphaFoldDB" id="M0FM00"/>
<keyword evidence="1" id="KW-1133">Transmembrane helix</keyword>
<dbReference type="STRING" id="1227481.C467_02018"/>
<dbReference type="PATRIC" id="fig|1227481.4.peg.381"/>
<feature type="transmembrane region" description="Helical" evidence="1">
    <location>
        <begin position="152"/>
        <end position="179"/>
    </location>
</feature>
<feature type="transmembrane region" description="Helical" evidence="1">
    <location>
        <begin position="376"/>
        <end position="398"/>
    </location>
</feature>
<feature type="transmembrane region" description="Helical" evidence="1">
    <location>
        <begin position="25"/>
        <end position="48"/>
    </location>
</feature>
<feature type="transmembrane region" description="Helical" evidence="1">
    <location>
        <begin position="60"/>
        <end position="85"/>
    </location>
</feature>
<dbReference type="OrthoDB" id="170442at2157"/>
<reference evidence="2 3" key="1">
    <citation type="journal article" date="2014" name="PLoS Genet.">
        <title>Phylogenetically driven sequencing of extremely halophilic archaea reveals strategies for static and dynamic osmo-response.</title>
        <authorList>
            <person name="Becker E.A."/>
            <person name="Seitzer P.M."/>
            <person name="Tritt A."/>
            <person name="Larsen D."/>
            <person name="Krusor M."/>
            <person name="Yao A.I."/>
            <person name="Wu D."/>
            <person name="Madern D."/>
            <person name="Eisen J.A."/>
            <person name="Darling A.E."/>
            <person name="Facciotti M.T."/>
        </authorList>
    </citation>
    <scope>NUCLEOTIDE SEQUENCE [LARGE SCALE GENOMIC DNA]</scope>
    <source>
        <strain evidence="2 3">ATCC 700873</strain>
    </source>
</reference>
<evidence type="ECO:0000313" key="3">
    <source>
        <dbReference type="Proteomes" id="UP000011689"/>
    </source>
</evidence>
<dbReference type="EMBL" id="AOJO01000009">
    <property type="protein sequence ID" value="ELZ60975.1"/>
    <property type="molecule type" value="Genomic_DNA"/>
</dbReference>
<evidence type="ECO:0000256" key="1">
    <source>
        <dbReference type="SAM" id="Phobius"/>
    </source>
</evidence>
<feature type="transmembrane region" description="Helical" evidence="1">
    <location>
        <begin position="531"/>
        <end position="549"/>
    </location>
</feature>
<keyword evidence="1" id="KW-0812">Transmembrane</keyword>
<dbReference type="Proteomes" id="UP000011689">
    <property type="component" value="Unassembled WGS sequence"/>
</dbReference>
<evidence type="ECO:0000313" key="2">
    <source>
        <dbReference type="EMBL" id="ELZ60975.1"/>
    </source>
</evidence>